<evidence type="ECO:0000256" key="2">
    <source>
        <dbReference type="ARBA" id="ARBA00023002"/>
    </source>
</evidence>
<dbReference type="RefSeq" id="WP_013494283.1">
    <property type="nucleotide sequence ID" value="NC_014830.1"/>
</dbReference>
<protein>
    <submittedName>
        <fullName evidence="4">Alcohol dehydrogenase GroES domain protein</fullName>
    </submittedName>
</protein>
<dbReference type="PANTHER" id="PTHR48106">
    <property type="entry name" value="QUINONE OXIDOREDUCTASE PIG3-RELATED"/>
    <property type="match status" value="1"/>
</dbReference>
<dbReference type="SUPFAM" id="SSF51735">
    <property type="entry name" value="NAD(P)-binding Rossmann-fold domains"/>
    <property type="match status" value="1"/>
</dbReference>
<evidence type="ECO:0000259" key="3">
    <source>
        <dbReference type="SMART" id="SM00829"/>
    </source>
</evidence>
<feature type="domain" description="Enoyl reductase (ER)" evidence="3">
    <location>
        <begin position="26"/>
        <end position="301"/>
    </location>
</feature>
<dbReference type="GO" id="GO:0016651">
    <property type="term" value="F:oxidoreductase activity, acting on NAD(P)H"/>
    <property type="evidence" value="ECO:0007669"/>
    <property type="project" value="TreeGrafter"/>
</dbReference>
<keyword evidence="1" id="KW-0521">NADP</keyword>
<dbReference type="InterPro" id="IPR011032">
    <property type="entry name" value="GroES-like_sf"/>
</dbReference>
<dbReference type="PANTHER" id="PTHR48106:SF18">
    <property type="entry name" value="QUINONE OXIDOREDUCTASE PIG3"/>
    <property type="match status" value="1"/>
</dbReference>
<sequence length="380" mass="39703">MTSIGTASAGAVFAGRQLRSTLSGEGVLTVELVDHEWAAPTGSQILVKVEAAPINPSDLGLLFGPADTENAEYSPGRVVARVSQGAVQALRARHGLSLPAGNEGAGTVVAAGEDPSAQALLGKRVAAVPGTAYGTYAHAEARMSLPLPDDVSAEQGASSFVNPMTALGFVETMRAEGFIGLVHAAAASNLGQMLVRICREDGVPLVNIVRSQAQVELLQGLGAKYVLDSTDPAFTAHLAEAIGETGAMLGFDPIGGGTMAGRILTAMEAAASRGAAYSPYGSSTPKRVYIYGGLDAGPTILHRSFGLTWDLGGWLLFPFVTKAGPAVVTRMRERVMRDLTTTFASHYSDRVSLERMLTQEAVSRYTARRTGEKYLVLPNG</sequence>
<dbReference type="OrthoDB" id="5195079at2"/>
<accession>E6SG17</accession>
<dbReference type="Proteomes" id="UP000008914">
    <property type="component" value="Chromosome"/>
</dbReference>
<evidence type="ECO:0000256" key="1">
    <source>
        <dbReference type="ARBA" id="ARBA00022857"/>
    </source>
</evidence>
<dbReference type="SUPFAM" id="SSF50129">
    <property type="entry name" value="GroES-like"/>
    <property type="match status" value="1"/>
</dbReference>
<organism evidence="4 5">
    <name type="scientific">Intrasporangium calvum (strain ATCC 23552 / DSM 43043 / JCM 3097 / NBRC 12989 / NCIMB 10167 / NRRL B-3866 / 7 KIP)</name>
    <dbReference type="NCBI Taxonomy" id="710696"/>
    <lineage>
        <taxon>Bacteria</taxon>
        <taxon>Bacillati</taxon>
        <taxon>Actinomycetota</taxon>
        <taxon>Actinomycetes</taxon>
        <taxon>Micrococcales</taxon>
        <taxon>Intrasporangiaceae</taxon>
        <taxon>Intrasporangium</taxon>
    </lineage>
</organism>
<dbReference type="Gene3D" id="3.90.180.10">
    <property type="entry name" value="Medium-chain alcohol dehydrogenases, catalytic domain"/>
    <property type="match status" value="1"/>
</dbReference>
<dbReference type="Gene3D" id="3.40.50.720">
    <property type="entry name" value="NAD(P)-binding Rossmann-like Domain"/>
    <property type="match status" value="1"/>
</dbReference>
<evidence type="ECO:0000313" key="4">
    <source>
        <dbReference type="EMBL" id="ADU49971.1"/>
    </source>
</evidence>
<dbReference type="AlphaFoldDB" id="E6SG17"/>
<dbReference type="InterPro" id="IPR020843">
    <property type="entry name" value="ER"/>
</dbReference>
<dbReference type="SMART" id="SM00829">
    <property type="entry name" value="PKS_ER"/>
    <property type="match status" value="1"/>
</dbReference>
<evidence type="ECO:0000313" key="5">
    <source>
        <dbReference type="Proteomes" id="UP000008914"/>
    </source>
</evidence>
<dbReference type="STRING" id="710696.Intca_3495"/>
<dbReference type="HOGENOM" id="CLU_026673_17_2_11"/>
<gene>
    <name evidence="4" type="ordered locus">Intca_3495</name>
</gene>
<dbReference type="EMBL" id="CP002343">
    <property type="protein sequence ID" value="ADU49971.1"/>
    <property type="molecule type" value="Genomic_DNA"/>
</dbReference>
<proteinExistence type="predicted"/>
<dbReference type="KEGG" id="ica:Intca_3495"/>
<dbReference type="CDD" id="cd08291">
    <property type="entry name" value="ETR_like_1"/>
    <property type="match status" value="1"/>
</dbReference>
<dbReference type="GO" id="GO:0070402">
    <property type="term" value="F:NADPH binding"/>
    <property type="evidence" value="ECO:0007669"/>
    <property type="project" value="TreeGrafter"/>
</dbReference>
<keyword evidence="2" id="KW-0560">Oxidoreductase</keyword>
<name>E6SG17_INTC7</name>
<dbReference type="eggNOG" id="COG0604">
    <property type="taxonomic scope" value="Bacteria"/>
</dbReference>
<reference evidence="4 5" key="1">
    <citation type="journal article" date="2010" name="Stand. Genomic Sci.">
        <title>Complete genome sequence of Intrasporangium calvum type strain (7 KIP).</title>
        <authorList>
            <person name="Del Rio T.G."/>
            <person name="Chertkov O."/>
            <person name="Yasawong M."/>
            <person name="Lucas S."/>
            <person name="Deshpande S."/>
            <person name="Cheng J.F."/>
            <person name="Detter C."/>
            <person name="Tapia R."/>
            <person name="Han C."/>
            <person name="Goodwin L."/>
            <person name="Pitluck S."/>
            <person name="Liolios K."/>
            <person name="Ivanova N."/>
            <person name="Mavromatis K."/>
            <person name="Pati A."/>
            <person name="Chen A."/>
            <person name="Palaniappan K."/>
            <person name="Land M."/>
            <person name="Hauser L."/>
            <person name="Chang Y.J."/>
            <person name="Jeffries C.D."/>
            <person name="Rohde M."/>
            <person name="Pukall R."/>
            <person name="Sikorski J."/>
            <person name="Goker M."/>
            <person name="Woyke T."/>
            <person name="Bristow J."/>
            <person name="Eisen J.A."/>
            <person name="Markowitz V."/>
            <person name="Hugenholtz P."/>
            <person name="Kyrpides N.C."/>
            <person name="Klenk H.P."/>
            <person name="Lapidus A."/>
        </authorList>
    </citation>
    <scope>NUCLEOTIDE SEQUENCE [LARGE SCALE GENOMIC DNA]</scope>
    <source>
        <strain evidence="5">ATCC 23552 / DSM 43043 / JCM 3097 / NBRC 12989 / 7 KIP</strain>
    </source>
</reference>
<keyword evidence="5" id="KW-1185">Reference proteome</keyword>
<dbReference type="InterPro" id="IPR036291">
    <property type="entry name" value="NAD(P)-bd_dom_sf"/>
</dbReference>